<organism evidence="1 2">
    <name type="scientific">Usitatibacter palustris</name>
    <dbReference type="NCBI Taxonomy" id="2732487"/>
    <lineage>
        <taxon>Bacteria</taxon>
        <taxon>Pseudomonadati</taxon>
        <taxon>Pseudomonadota</taxon>
        <taxon>Betaproteobacteria</taxon>
        <taxon>Nitrosomonadales</taxon>
        <taxon>Usitatibacteraceae</taxon>
        <taxon>Usitatibacter</taxon>
    </lineage>
</organism>
<dbReference type="EMBL" id="CP053073">
    <property type="protein sequence ID" value="QJR15265.1"/>
    <property type="molecule type" value="Genomic_DNA"/>
</dbReference>
<sequence length="249" mass="27582">MNPIPRIAFALAACFLLSSCSDPRSTRLPLDVADIPKLQPQLDKLSAEERDLVLAYLKRSKGDVLPPKFADPDAPLTARTFKEAIKLQREWNVKFAAQEERAEARRDAADAKLEPLRKTVSITVLRREIMTADEAMGREPQQGVPLNTRKTLVVTYRLQNHVADTVTRLQGSVSIRTESDPDSLMGIASCWIDRHDPIPGSQSVEVRCGGKGAVSDATQAFIDLPESSLIVRWEPKLIELSSGKTLRAE</sequence>
<evidence type="ECO:0008006" key="3">
    <source>
        <dbReference type="Google" id="ProtNLM"/>
    </source>
</evidence>
<dbReference type="RefSeq" id="WP_171162395.1">
    <property type="nucleotide sequence ID" value="NZ_CP053073.1"/>
</dbReference>
<protein>
    <recommendedName>
        <fullName evidence="3">Lipoprotein</fullName>
    </recommendedName>
</protein>
<keyword evidence="2" id="KW-1185">Reference proteome</keyword>
<accession>A0A6M4H7X3</accession>
<name>A0A6M4H7X3_9PROT</name>
<dbReference type="AlphaFoldDB" id="A0A6M4H7X3"/>
<gene>
    <name evidence="1" type="ORF">DSM104440_02082</name>
</gene>
<proteinExistence type="predicted"/>
<evidence type="ECO:0000313" key="1">
    <source>
        <dbReference type="EMBL" id="QJR15265.1"/>
    </source>
</evidence>
<evidence type="ECO:0000313" key="2">
    <source>
        <dbReference type="Proteomes" id="UP000503096"/>
    </source>
</evidence>
<dbReference type="Proteomes" id="UP000503096">
    <property type="component" value="Chromosome"/>
</dbReference>
<reference evidence="1 2" key="1">
    <citation type="submission" date="2020-04" db="EMBL/GenBank/DDBJ databases">
        <title>Usitatibacter rugosus gen. nov., sp. nov. and Usitatibacter palustris sp. nov., novel members of Usitatibacteraceae fam. nov. within the order Nitrosomonadales isolated from soil.</title>
        <authorList>
            <person name="Huber K.J."/>
            <person name="Neumann-Schaal M."/>
            <person name="Geppert A."/>
            <person name="Luckner M."/>
            <person name="Wanner G."/>
            <person name="Overmann J."/>
        </authorList>
    </citation>
    <scope>NUCLEOTIDE SEQUENCE [LARGE SCALE GENOMIC DNA]</scope>
    <source>
        <strain evidence="1 2">Swamp67</strain>
    </source>
</reference>
<dbReference type="InParanoid" id="A0A6M4H7X3"/>
<dbReference type="PROSITE" id="PS51257">
    <property type="entry name" value="PROKAR_LIPOPROTEIN"/>
    <property type="match status" value="1"/>
</dbReference>
<dbReference type="KEGG" id="upl:DSM104440_02082"/>